<sequence length="92" mass="10323">MLATCTIATEIIGGISHGGMELFKRWRQGNGNFLCGFISFATAEKGRSTAVSNDFLKINYPFRPSVSVLSNRQRNAECLKIEGIEIWGERFY</sequence>
<organism evidence="1 2">
    <name type="scientific">Caerostris extrusa</name>
    <name type="common">Bark spider</name>
    <name type="synonym">Caerostris bankana</name>
    <dbReference type="NCBI Taxonomy" id="172846"/>
    <lineage>
        <taxon>Eukaryota</taxon>
        <taxon>Metazoa</taxon>
        <taxon>Ecdysozoa</taxon>
        <taxon>Arthropoda</taxon>
        <taxon>Chelicerata</taxon>
        <taxon>Arachnida</taxon>
        <taxon>Araneae</taxon>
        <taxon>Araneomorphae</taxon>
        <taxon>Entelegynae</taxon>
        <taxon>Araneoidea</taxon>
        <taxon>Araneidae</taxon>
        <taxon>Caerostris</taxon>
    </lineage>
</organism>
<evidence type="ECO:0000313" key="2">
    <source>
        <dbReference type="Proteomes" id="UP001054945"/>
    </source>
</evidence>
<keyword evidence="2" id="KW-1185">Reference proteome</keyword>
<accession>A0AAV4SSB7</accession>
<dbReference type="EMBL" id="BPLR01009895">
    <property type="protein sequence ID" value="GIY35342.1"/>
    <property type="molecule type" value="Genomic_DNA"/>
</dbReference>
<reference evidence="1 2" key="1">
    <citation type="submission" date="2021-06" db="EMBL/GenBank/DDBJ databases">
        <title>Caerostris extrusa draft genome.</title>
        <authorList>
            <person name="Kono N."/>
            <person name="Arakawa K."/>
        </authorList>
    </citation>
    <scope>NUCLEOTIDE SEQUENCE [LARGE SCALE GENOMIC DNA]</scope>
</reference>
<proteinExistence type="predicted"/>
<gene>
    <name evidence="1" type="ORF">CEXT_444021</name>
</gene>
<dbReference type="AlphaFoldDB" id="A0AAV4SSB7"/>
<protein>
    <submittedName>
        <fullName evidence="1">Uncharacterized protein</fullName>
    </submittedName>
</protein>
<dbReference type="Proteomes" id="UP001054945">
    <property type="component" value="Unassembled WGS sequence"/>
</dbReference>
<evidence type="ECO:0000313" key="1">
    <source>
        <dbReference type="EMBL" id="GIY35342.1"/>
    </source>
</evidence>
<name>A0AAV4SSB7_CAEEX</name>
<comment type="caution">
    <text evidence="1">The sequence shown here is derived from an EMBL/GenBank/DDBJ whole genome shotgun (WGS) entry which is preliminary data.</text>
</comment>